<keyword evidence="2 7" id="KW-0813">Transport</keyword>
<dbReference type="PROSITE" id="PS50928">
    <property type="entry name" value="ABC_TM1"/>
    <property type="match status" value="1"/>
</dbReference>
<name>A0A517DWL6_9FIRM</name>
<keyword evidence="4 7" id="KW-0812">Transmembrane</keyword>
<evidence type="ECO:0000313" key="10">
    <source>
        <dbReference type="Proteomes" id="UP000320776"/>
    </source>
</evidence>
<accession>A0A517DWL6</accession>
<dbReference type="PANTHER" id="PTHR30151:SF20">
    <property type="entry name" value="ABC TRANSPORTER PERMEASE PROTEIN HI_0355-RELATED"/>
    <property type="match status" value="1"/>
</dbReference>
<feature type="transmembrane region" description="Helical" evidence="7">
    <location>
        <begin position="25"/>
        <end position="43"/>
    </location>
</feature>
<keyword evidence="10" id="KW-1185">Reference proteome</keyword>
<dbReference type="PANTHER" id="PTHR30151">
    <property type="entry name" value="ALKANE SULFONATE ABC TRANSPORTER-RELATED, MEMBRANE SUBUNIT"/>
    <property type="match status" value="1"/>
</dbReference>
<reference evidence="9 10" key="1">
    <citation type="submission" date="2019-02" db="EMBL/GenBank/DDBJ databases">
        <title>Closed genome of Sporomusa termitida DSM 4440.</title>
        <authorList>
            <person name="Poehlein A."/>
            <person name="Daniel R."/>
        </authorList>
    </citation>
    <scope>NUCLEOTIDE SEQUENCE [LARGE SCALE GENOMIC DNA]</scope>
    <source>
        <strain evidence="9 10">DSM 4440</strain>
    </source>
</reference>
<proteinExistence type="inferred from homology"/>
<evidence type="ECO:0000313" key="9">
    <source>
        <dbReference type="EMBL" id="QDR81748.1"/>
    </source>
</evidence>
<dbReference type="AlphaFoldDB" id="A0A517DWL6"/>
<evidence type="ECO:0000256" key="7">
    <source>
        <dbReference type="RuleBase" id="RU363032"/>
    </source>
</evidence>
<evidence type="ECO:0000256" key="4">
    <source>
        <dbReference type="ARBA" id="ARBA00022692"/>
    </source>
</evidence>
<feature type="transmembrane region" description="Helical" evidence="7">
    <location>
        <begin position="185"/>
        <end position="218"/>
    </location>
</feature>
<dbReference type="Pfam" id="PF00528">
    <property type="entry name" value="BPD_transp_1"/>
    <property type="match status" value="1"/>
</dbReference>
<protein>
    <submittedName>
        <fullName evidence="9">Aliphatic sulfonates transport permease protein SsuC</fullName>
    </submittedName>
</protein>
<evidence type="ECO:0000259" key="8">
    <source>
        <dbReference type="PROSITE" id="PS50928"/>
    </source>
</evidence>
<dbReference type="CDD" id="cd06261">
    <property type="entry name" value="TM_PBP2"/>
    <property type="match status" value="1"/>
</dbReference>
<feature type="transmembrane region" description="Helical" evidence="7">
    <location>
        <begin position="83"/>
        <end position="102"/>
    </location>
</feature>
<dbReference type="EMBL" id="CP036259">
    <property type="protein sequence ID" value="QDR81748.1"/>
    <property type="molecule type" value="Genomic_DNA"/>
</dbReference>
<feature type="transmembrane region" description="Helical" evidence="7">
    <location>
        <begin position="114"/>
        <end position="136"/>
    </location>
</feature>
<evidence type="ECO:0000256" key="2">
    <source>
        <dbReference type="ARBA" id="ARBA00022448"/>
    </source>
</evidence>
<dbReference type="RefSeq" id="WP_211367298.1">
    <property type="nucleotide sequence ID" value="NZ_CP036259.1"/>
</dbReference>
<dbReference type="Gene3D" id="1.10.3720.10">
    <property type="entry name" value="MetI-like"/>
    <property type="match status" value="1"/>
</dbReference>
<keyword evidence="3" id="KW-1003">Cell membrane</keyword>
<comment type="subcellular location">
    <subcellularLocation>
        <location evidence="1 7">Cell membrane</location>
        <topology evidence="1 7">Multi-pass membrane protein</topology>
    </subcellularLocation>
</comment>
<dbReference type="Proteomes" id="UP000320776">
    <property type="component" value="Chromosome"/>
</dbReference>
<gene>
    <name evidence="9" type="primary">ssuC_9</name>
    <name evidence="9" type="ORF">SPTER_31600</name>
</gene>
<sequence>MEEVLSEQQKTKTVKKTKVSAQQQIILGRILTGVIVLSLWQGLSGSVIKETWISQPSLIIKRLIKMTMDGSLWFHLSITLEEMLIGLIVGMAVGTALGIVMANSGKVQHYFSPYIMALSSLPRAALAPLFVVWFGIGLYSKILMVVMMVVFVAYYNAYEGIRNIDNDLIQMMNSYKATRMQKLRWLILPSIAPWVMNSLRLGIGTSAIGAVIAEMVGANRGVGYYINYASALIDTTGIFAGLFVIMIVAVILDQIIVLIEKSIFKYRIPNE</sequence>
<dbReference type="InterPro" id="IPR035906">
    <property type="entry name" value="MetI-like_sf"/>
</dbReference>
<feature type="transmembrane region" description="Helical" evidence="7">
    <location>
        <begin position="238"/>
        <end position="259"/>
    </location>
</feature>
<evidence type="ECO:0000256" key="3">
    <source>
        <dbReference type="ARBA" id="ARBA00022475"/>
    </source>
</evidence>
<evidence type="ECO:0000256" key="6">
    <source>
        <dbReference type="ARBA" id="ARBA00023136"/>
    </source>
</evidence>
<dbReference type="GO" id="GO:0005886">
    <property type="term" value="C:plasma membrane"/>
    <property type="evidence" value="ECO:0007669"/>
    <property type="project" value="UniProtKB-SubCell"/>
</dbReference>
<dbReference type="KEGG" id="sted:SPTER_31600"/>
<feature type="domain" description="ABC transmembrane type-1" evidence="8">
    <location>
        <begin position="76"/>
        <end position="256"/>
    </location>
</feature>
<keyword evidence="5 7" id="KW-1133">Transmembrane helix</keyword>
<keyword evidence="6 7" id="KW-0472">Membrane</keyword>
<dbReference type="InterPro" id="IPR000515">
    <property type="entry name" value="MetI-like"/>
</dbReference>
<dbReference type="SUPFAM" id="SSF161098">
    <property type="entry name" value="MetI-like"/>
    <property type="match status" value="1"/>
</dbReference>
<comment type="similarity">
    <text evidence="7">Belongs to the binding-protein-dependent transport system permease family.</text>
</comment>
<dbReference type="GO" id="GO:0055085">
    <property type="term" value="P:transmembrane transport"/>
    <property type="evidence" value="ECO:0007669"/>
    <property type="project" value="InterPro"/>
</dbReference>
<feature type="transmembrane region" description="Helical" evidence="7">
    <location>
        <begin position="142"/>
        <end position="164"/>
    </location>
</feature>
<organism evidence="9 10">
    <name type="scientific">Sporomusa termitida</name>
    <dbReference type="NCBI Taxonomy" id="2377"/>
    <lineage>
        <taxon>Bacteria</taxon>
        <taxon>Bacillati</taxon>
        <taxon>Bacillota</taxon>
        <taxon>Negativicutes</taxon>
        <taxon>Selenomonadales</taxon>
        <taxon>Sporomusaceae</taxon>
        <taxon>Sporomusa</taxon>
    </lineage>
</organism>
<evidence type="ECO:0000256" key="1">
    <source>
        <dbReference type="ARBA" id="ARBA00004651"/>
    </source>
</evidence>
<evidence type="ECO:0000256" key="5">
    <source>
        <dbReference type="ARBA" id="ARBA00022989"/>
    </source>
</evidence>